<sequence length="193" mass="21205">MGFSGDVVFGRSERPLTQAPFFARVGEAELKLEEWWPRPGGWQTVSFDYGLWEPADLDDLVAWTGAPACFASVHDSDVAWVTGLGTDGRRWEVCLHLDVGSGMWAEEPDDLEDMSEWVTTPENAEATRRKRAELDALVPGAAREALHWAERAGVPSGATAVAIETLMRSQEVFVEDLFASLLDHLGFPAAVES</sequence>
<dbReference type="Proteomes" id="UP000749040">
    <property type="component" value="Unassembled WGS sequence"/>
</dbReference>
<name>A0ABS2TLU8_9ACTN</name>
<reference evidence="1 2" key="1">
    <citation type="submission" date="2021-01" db="EMBL/GenBank/DDBJ databases">
        <title>Streptomyces acididurans sp. nov., isolated from a peat swamp forest soil.</title>
        <authorList>
            <person name="Chantavorakit T."/>
            <person name="Duangmal K."/>
        </authorList>
    </citation>
    <scope>NUCLEOTIDE SEQUENCE [LARGE SCALE GENOMIC DNA]</scope>
    <source>
        <strain evidence="1 2">KK5PA1</strain>
    </source>
</reference>
<proteinExistence type="predicted"/>
<protein>
    <submittedName>
        <fullName evidence="1">Uncharacterized protein</fullName>
    </submittedName>
</protein>
<comment type="caution">
    <text evidence="1">The sequence shown here is derived from an EMBL/GenBank/DDBJ whole genome shotgun (WGS) entry which is preliminary data.</text>
</comment>
<accession>A0ABS2TLU8</accession>
<dbReference type="RefSeq" id="WP_205356171.1">
    <property type="nucleotide sequence ID" value="NZ_JADKYB010000003.1"/>
</dbReference>
<evidence type="ECO:0000313" key="1">
    <source>
        <dbReference type="EMBL" id="MBM9504314.1"/>
    </source>
</evidence>
<dbReference type="EMBL" id="JADKYB010000003">
    <property type="protein sequence ID" value="MBM9504314.1"/>
    <property type="molecule type" value="Genomic_DNA"/>
</dbReference>
<evidence type="ECO:0000313" key="2">
    <source>
        <dbReference type="Proteomes" id="UP000749040"/>
    </source>
</evidence>
<gene>
    <name evidence="1" type="ORF">ITX44_07150</name>
</gene>
<keyword evidence="2" id="KW-1185">Reference proteome</keyword>
<organism evidence="1 2">
    <name type="scientific">Actinacidiphila acididurans</name>
    <dbReference type="NCBI Taxonomy" id="2784346"/>
    <lineage>
        <taxon>Bacteria</taxon>
        <taxon>Bacillati</taxon>
        <taxon>Actinomycetota</taxon>
        <taxon>Actinomycetes</taxon>
        <taxon>Kitasatosporales</taxon>
        <taxon>Streptomycetaceae</taxon>
        <taxon>Actinacidiphila</taxon>
    </lineage>
</organism>